<comment type="caution">
    <text evidence="2">The sequence shown here is derived from an EMBL/GenBank/DDBJ whole genome shotgun (WGS) entry which is preliminary data.</text>
</comment>
<keyword evidence="3" id="KW-1185">Reference proteome</keyword>
<dbReference type="EMBL" id="BMYQ01000006">
    <property type="protein sequence ID" value="GGW33029.1"/>
    <property type="molecule type" value="Genomic_DNA"/>
</dbReference>
<evidence type="ECO:0000313" key="3">
    <source>
        <dbReference type="Proteomes" id="UP000628984"/>
    </source>
</evidence>
<reference evidence="2" key="1">
    <citation type="journal article" date="2014" name="Int. J. Syst. Evol. Microbiol.">
        <title>Complete genome sequence of Corynebacterium casei LMG S-19264T (=DSM 44701T), isolated from a smear-ripened cheese.</title>
        <authorList>
            <consortium name="US DOE Joint Genome Institute (JGI-PGF)"/>
            <person name="Walter F."/>
            <person name="Albersmeier A."/>
            <person name="Kalinowski J."/>
            <person name="Ruckert C."/>
        </authorList>
    </citation>
    <scope>NUCLEOTIDE SEQUENCE</scope>
    <source>
        <strain evidence="2">KCTC 23714</strain>
    </source>
</reference>
<evidence type="ECO:0000256" key="1">
    <source>
        <dbReference type="SAM" id="Phobius"/>
    </source>
</evidence>
<feature type="transmembrane region" description="Helical" evidence="1">
    <location>
        <begin position="96"/>
        <end position="117"/>
    </location>
</feature>
<keyword evidence="1" id="KW-1133">Transmembrane helix</keyword>
<dbReference type="AlphaFoldDB" id="A0A918IV99"/>
<name>A0A918IV99_9RHOB</name>
<proteinExistence type="predicted"/>
<dbReference type="RefSeq" id="WP_189633896.1">
    <property type="nucleotide sequence ID" value="NZ_BMYQ01000006.1"/>
</dbReference>
<dbReference type="Proteomes" id="UP000628984">
    <property type="component" value="Unassembled WGS sequence"/>
</dbReference>
<gene>
    <name evidence="2" type="ORF">GCM10011452_21820</name>
</gene>
<organism evidence="2 3">
    <name type="scientific">Gemmobacter lanyuensis</name>
    <dbReference type="NCBI Taxonomy" id="1054497"/>
    <lineage>
        <taxon>Bacteria</taxon>
        <taxon>Pseudomonadati</taxon>
        <taxon>Pseudomonadota</taxon>
        <taxon>Alphaproteobacteria</taxon>
        <taxon>Rhodobacterales</taxon>
        <taxon>Paracoccaceae</taxon>
        <taxon>Gemmobacter</taxon>
    </lineage>
</organism>
<evidence type="ECO:0000313" key="2">
    <source>
        <dbReference type="EMBL" id="GGW33029.1"/>
    </source>
</evidence>
<accession>A0A918IV99</accession>
<protein>
    <submittedName>
        <fullName evidence="2">Uncharacterized protein</fullName>
    </submittedName>
</protein>
<keyword evidence="1" id="KW-0472">Membrane</keyword>
<keyword evidence="1" id="KW-0812">Transmembrane</keyword>
<reference evidence="2" key="2">
    <citation type="submission" date="2020-09" db="EMBL/GenBank/DDBJ databases">
        <authorList>
            <person name="Sun Q."/>
            <person name="Kim S."/>
        </authorList>
    </citation>
    <scope>NUCLEOTIDE SEQUENCE</scope>
    <source>
        <strain evidence="2">KCTC 23714</strain>
    </source>
</reference>
<sequence>MSNRLRAMQGAVGLLYLGPLLAGLGGFDWVIVPVFTLIFLLWLLAMRPDEWPRSPAEWQSPDAWIALLMRVVVQFALVALCFAIGRGLGGVVAADLPMPVMLPIGLSLVAVPLARLFCPPGQMAEMTLFLHDAADQVEATATPDADAAARAARRLLAERLTQPLADLGAATRQETIAAHLHALEAHLPAEDLYEALQARLAGADRASVLRRAFILHATSPLTVEACPGRATPVKALQATEADPDLLILFARRCIELLEHHADAWGECPNEQALEAARLGTPPEVDELLSRLIAQSRALAPLAADGR</sequence>
<feature type="transmembrane region" description="Helical" evidence="1">
    <location>
        <begin position="12"/>
        <end position="43"/>
    </location>
</feature>
<feature type="transmembrane region" description="Helical" evidence="1">
    <location>
        <begin position="63"/>
        <end position="84"/>
    </location>
</feature>